<feature type="domain" description="Phage capsid-like C-terminal" evidence="2">
    <location>
        <begin position="157"/>
        <end position="371"/>
    </location>
</feature>
<dbReference type="OrthoDB" id="9806592at2"/>
<accession>A0A379E0G1</accession>
<comment type="subcellular location">
    <subcellularLocation>
        <location evidence="1">Virion</location>
    </subcellularLocation>
</comment>
<dbReference type="SUPFAM" id="SSF56563">
    <property type="entry name" value="Major capsid protein gp5"/>
    <property type="match status" value="1"/>
</dbReference>
<dbReference type="EMBL" id="UGTL01000001">
    <property type="protein sequence ID" value="SUB86145.1"/>
    <property type="molecule type" value="Genomic_DNA"/>
</dbReference>
<evidence type="ECO:0000313" key="3">
    <source>
        <dbReference type="EMBL" id="SUB86145.1"/>
    </source>
</evidence>
<sequence>MKIEDKELKAIKARIAQNGGVERCAFSNAKISIRTNNKPIQVNNINLNNIKDTNSMEKRTQNKQVQEQTNENLLHRAIKQAYNGKGFTSDIEQINDLGKRLGGQGNITIPTNELRAINIGKASSFDAALKVQEVVVKPTNNIFERLGATKIEGLVTNINYPYITQDNVQFNAVGYDPQEMKFGNIELKPKRIVALCSYSVDLVNTTNVDVQNAFVTDLLSSIEQAFEKALLSDTKETIDLPKGLFNGVTPTNVTSYKDLVEMEYQATTKDMANLTYLCSSKAAKALKLMTNGNCPVLCNGMINGIRVIETNNVQEGYMCLIDASKLVIGDWGMTDIVIDKVTHIAEGYIELSINTFKNGCLKNPSQIVVGKVA</sequence>
<dbReference type="Pfam" id="PF05065">
    <property type="entry name" value="Phage_capsid"/>
    <property type="match status" value="1"/>
</dbReference>
<name>A0A379E0G1_9BACT</name>
<evidence type="ECO:0000313" key="4">
    <source>
        <dbReference type="Proteomes" id="UP000254072"/>
    </source>
</evidence>
<dbReference type="Proteomes" id="UP000254072">
    <property type="component" value="Unassembled WGS sequence"/>
</dbReference>
<dbReference type="AlphaFoldDB" id="A0A379E0G1"/>
<dbReference type="NCBIfam" id="TIGR01554">
    <property type="entry name" value="major_cap_HK97"/>
    <property type="match status" value="1"/>
</dbReference>
<evidence type="ECO:0000256" key="1">
    <source>
        <dbReference type="ARBA" id="ARBA00004328"/>
    </source>
</evidence>
<organism evidence="3 4">
    <name type="scientific">Prevotella disiens</name>
    <dbReference type="NCBI Taxonomy" id="28130"/>
    <lineage>
        <taxon>Bacteria</taxon>
        <taxon>Pseudomonadati</taxon>
        <taxon>Bacteroidota</taxon>
        <taxon>Bacteroidia</taxon>
        <taxon>Bacteroidales</taxon>
        <taxon>Prevotellaceae</taxon>
        <taxon>Prevotella</taxon>
    </lineage>
</organism>
<dbReference type="InterPro" id="IPR024455">
    <property type="entry name" value="Phage_capsid"/>
</dbReference>
<gene>
    <name evidence="3" type="ORF">NCTC11157_01892</name>
</gene>
<evidence type="ECO:0000259" key="2">
    <source>
        <dbReference type="Pfam" id="PF05065"/>
    </source>
</evidence>
<reference evidence="3 4" key="1">
    <citation type="submission" date="2018-06" db="EMBL/GenBank/DDBJ databases">
        <authorList>
            <consortium name="Pathogen Informatics"/>
            <person name="Doyle S."/>
        </authorList>
    </citation>
    <scope>NUCLEOTIDE SEQUENCE [LARGE SCALE GENOMIC DNA]</scope>
    <source>
        <strain evidence="3 4">NCTC11157</strain>
    </source>
</reference>
<dbReference type="InterPro" id="IPR054612">
    <property type="entry name" value="Phage_capsid-like_C"/>
</dbReference>
<dbReference type="RefSeq" id="WP_021668572.1">
    <property type="nucleotide sequence ID" value="NZ_UGTL01000001.1"/>
</dbReference>
<protein>
    <submittedName>
        <fullName evidence="3">Predicted phage phi-C31 gp36 major capsid-like protein</fullName>
    </submittedName>
</protein>
<dbReference type="GeneID" id="91083056"/>
<proteinExistence type="predicted"/>